<sequence>MSWKPSEDAERDKERATEYEKLYSGFTFQGPLTVELRTGIIVAARFADKLRRAAFAAFSKLVPEDVILRDIAELNKVVYDEMIKRNIDKLALVRISVVVSYDQRTNKFNFSNLRIERLYTEEEVNKIINEKCGELEAKIEKIRSIIGSI</sequence>
<evidence type="ECO:0000313" key="4">
    <source>
        <dbReference type="Proteomes" id="UP001060771"/>
    </source>
</evidence>
<evidence type="ECO:0000313" key="3">
    <source>
        <dbReference type="Proteomes" id="UP000657075"/>
    </source>
</evidence>
<gene>
    <name evidence="2" type="ORF">GCM10007112_17140</name>
    <name evidence="1" type="ORF">Vsou_02060</name>
</gene>
<dbReference type="AlphaFoldDB" id="A0A830EAP8"/>
<evidence type="ECO:0000313" key="1">
    <source>
        <dbReference type="EMBL" id="BDR91113.1"/>
    </source>
</evidence>
<dbReference type="Proteomes" id="UP000657075">
    <property type="component" value="Unassembled WGS sequence"/>
</dbReference>
<keyword evidence="4" id="KW-1185">Reference proteome</keyword>
<dbReference type="Proteomes" id="UP001060771">
    <property type="component" value="Chromosome"/>
</dbReference>
<proteinExistence type="predicted"/>
<evidence type="ECO:0000313" key="2">
    <source>
        <dbReference type="EMBL" id="GGI80917.1"/>
    </source>
</evidence>
<protein>
    <recommendedName>
        <fullName evidence="5">DUF2258 domain-containing protein</fullName>
    </recommendedName>
</protein>
<name>A0A830EAP8_9CREN</name>
<dbReference type="InterPro" id="IPR017140">
    <property type="entry name" value="ThermoDBP-RPs_arc"/>
</dbReference>
<accession>A0A830EAP8</accession>
<dbReference type="Pfam" id="PF10015">
    <property type="entry name" value="ThermoDBP-RP_arch"/>
    <property type="match status" value="1"/>
</dbReference>
<reference evidence="2" key="2">
    <citation type="submission" date="2020-09" db="EMBL/GenBank/DDBJ databases">
        <authorList>
            <person name="Sun Q."/>
            <person name="Ohkuma M."/>
        </authorList>
    </citation>
    <scope>NUCLEOTIDE SEQUENCE</scope>
    <source>
        <strain evidence="2">JCM 11219</strain>
    </source>
</reference>
<organism evidence="2 3">
    <name type="scientific">Vulcanisaeta souniana JCM 11219</name>
    <dbReference type="NCBI Taxonomy" id="1293586"/>
    <lineage>
        <taxon>Archaea</taxon>
        <taxon>Thermoproteota</taxon>
        <taxon>Thermoprotei</taxon>
        <taxon>Thermoproteales</taxon>
        <taxon>Thermoproteaceae</taxon>
        <taxon>Vulcanisaeta</taxon>
    </lineage>
</organism>
<evidence type="ECO:0008006" key="5">
    <source>
        <dbReference type="Google" id="ProtNLM"/>
    </source>
</evidence>
<reference evidence="2" key="1">
    <citation type="journal article" date="2014" name="Int. J. Syst. Evol. Microbiol.">
        <title>Complete genome sequence of Corynebacterium casei LMG S-19264T (=DSM 44701T), isolated from a smear-ripened cheese.</title>
        <authorList>
            <consortium name="US DOE Joint Genome Institute (JGI-PGF)"/>
            <person name="Walter F."/>
            <person name="Albersmeier A."/>
            <person name="Kalinowski J."/>
            <person name="Ruckert C."/>
        </authorList>
    </citation>
    <scope>NUCLEOTIDE SEQUENCE</scope>
    <source>
        <strain evidence="2">JCM 11219</strain>
    </source>
</reference>
<dbReference type="RefSeq" id="WP_188603573.1">
    <property type="nucleotide sequence ID" value="NZ_AP026830.1"/>
</dbReference>
<dbReference type="EMBL" id="AP026830">
    <property type="protein sequence ID" value="BDR91113.1"/>
    <property type="molecule type" value="Genomic_DNA"/>
</dbReference>
<reference evidence="1" key="4">
    <citation type="journal article" date="2023" name="Microbiol. Resour. Announc.">
        <title>Complete Genome Sequence of Vulcanisaeta souniana Strain IC-059, a Hyperthermophilic Archaeon Isolated from Hot Spring Water in Japan.</title>
        <authorList>
            <person name="Kato S."/>
            <person name="Itoh T."/>
            <person name="Wu L."/>
            <person name="Ma J."/>
            <person name="Ohkuma M."/>
        </authorList>
    </citation>
    <scope>NUCLEOTIDE SEQUENCE</scope>
    <source>
        <strain evidence="1">JCM 11219</strain>
    </source>
</reference>
<dbReference type="GeneID" id="76205759"/>
<dbReference type="OrthoDB" id="15362at2157"/>
<reference evidence="4" key="3">
    <citation type="submission" date="2022-09" db="EMBL/GenBank/DDBJ databases">
        <title>Complete genome sequence of Vulcanisaeta souniana.</title>
        <authorList>
            <person name="Kato S."/>
            <person name="Itoh T."/>
            <person name="Ohkuma M."/>
        </authorList>
    </citation>
    <scope>NUCLEOTIDE SEQUENCE [LARGE SCALE GENOMIC DNA]</scope>
    <source>
        <strain evidence="4">JCM 11219</strain>
    </source>
</reference>
<dbReference type="EMBL" id="BMNM01000007">
    <property type="protein sequence ID" value="GGI80917.1"/>
    <property type="molecule type" value="Genomic_DNA"/>
</dbReference>